<sequence>MGSFLDEIFSDPKRAFKKRMSVSSTFSLPNRKKSSALHISSPVLTHASGIYSNTSPDRSTFLVDLSNSEYSQCSPATAPSEDSQFLSREPRKSCPDIRLGNSFKSRDHKYRAQKMEEFESMIEDTKVSSLSVTPDYASS</sequence>
<accession>A0A8H7Q8M0</accession>
<proteinExistence type="predicted"/>
<keyword evidence="3" id="KW-1185">Reference proteome</keyword>
<feature type="compositionally biased region" description="Polar residues" evidence="1">
    <location>
        <begin position="71"/>
        <end position="86"/>
    </location>
</feature>
<gene>
    <name evidence="2" type="ORF">INT44_004829</name>
</gene>
<dbReference type="AlphaFoldDB" id="A0A8H7Q8M0"/>
<reference evidence="2" key="1">
    <citation type="submission" date="2020-12" db="EMBL/GenBank/DDBJ databases">
        <title>Metabolic potential, ecology and presence of endohyphal bacteria is reflected in genomic diversity of Mucoromycotina.</title>
        <authorList>
            <person name="Muszewska A."/>
            <person name="Okrasinska A."/>
            <person name="Steczkiewicz K."/>
            <person name="Drgas O."/>
            <person name="Orlowska M."/>
            <person name="Perlinska-Lenart U."/>
            <person name="Aleksandrzak-Piekarczyk T."/>
            <person name="Szatraj K."/>
            <person name="Zielenkiewicz U."/>
            <person name="Pilsyk S."/>
            <person name="Malc E."/>
            <person name="Mieczkowski P."/>
            <person name="Kruszewska J.S."/>
            <person name="Biernat P."/>
            <person name="Pawlowska J."/>
        </authorList>
    </citation>
    <scope>NUCLEOTIDE SEQUENCE</scope>
    <source>
        <strain evidence="2">WA0000051536</strain>
    </source>
</reference>
<name>A0A8H7Q8M0_9FUNG</name>
<evidence type="ECO:0000313" key="3">
    <source>
        <dbReference type="Proteomes" id="UP000612746"/>
    </source>
</evidence>
<evidence type="ECO:0000256" key="1">
    <source>
        <dbReference type="SAM" id="MobiDB-lite"/>
    </source>
</evidence>
<dbReference type="EMBL" id="JAEPRA010000003">
    <property type="protein sequence ID" value="KAG2187159.1"/>
    <property type="molecule type" value="Genomic_DNA"/>
</dbReference>
<dbReference type="OrthoDB" id="2369586at2759"/>
<comment type="caution">
    <text evidence="2">The sequence shown here is derived from an EMBL/GenBank/DDBJ whole genome shotgun (WGS) entry which is preliminary data.</text>
</comment>
<feature type="region of interest" description="Disordered" evidence="1">
    <location>
        <begin position="71"/>
        <end position="106"/>
    </location>
</feature>
<evidence type="ECO:0000313" key="2">
    <source>
        <dbReference type="EMBL" id="KAG2187159.1"/>
    </source>
</evidence>
<organism evidence="2 3">
    <name type="scientific">Umbelopsis vinacea</name>
    <dbReference type="NCBI Taxonomy" id="44442"/>
    <lineage>
        <taxon>Eukaryota</taxon>
        <taxon>Fungi</taxon>
        <taxon>Fungi incertae sedis</taxon>
        <taxon>Mucoromycota</taxon>
        <taxon>Mucoromycotina</taxon>
        <taxon>Umbelopsidomycetes</taxon>
        <taxon>Umbelopsidales</taxon>
        <taxon>Umbelopsidaceae</taxon>
        <taxon>Umbelopsis</taxon>
    </lineage>
</organism>
<protein>
    <submittedName>
        <fullName evidence="2">Uncharacterized protein</fullName>
    </submittedName>
</protein>
<dbReference type="Proteomes" id="UP000612746">
    <property type="component" value="Unassembled WGS sequence"/>
</dbReference>